<dbReference type="SUPFAM" id="SSF88723">
    <property type="entry name" value="PIN domain-like"/>
    <property type="match status" value="1"/>
</dbReference>
<organism evidence="10 11">
    <name type="scientific">Candidatus Entotheonella gemina</name>
    <dbReference type="NCBI Taxonomy" id="1429439"/>
    <lineage>
        <taxon>Bacteria</taxon>
        <taxon>Pseudomonadati</taxon>
        <taxon>Nitrospinota/Tectimicrobiota group</taxon>
        <taxon>Candidatus Tectimicrobiota</taxon>
        <taxon>Candidatus Entotheonellia</taxon>
        <taxon>Candidatus Entotheonellales</taxon>
        <taxon>Candidatus Entotheonellaceae</taxon>
        <taxon>Candidatus Entotheonella</taxon>
    </lineage>
</organism>
<evidence type="ECO:0000256" key="3">
    <source>
        <dbReference type="ARBA" id="ARBA00022722"/>
    </source>
</evidence>
<evidence type="ECO:0000256" key="1">
    <source>
        <dbReference type="ARBA" id="ARBA00001946"/>
    </source>
</evidence>
<dbReference type="GO" id="GO:0004540">
    <property type="term" value="F:RNA nuclease activity"/>
    <property type="evidence" value="ECO:0007669"/>
    <property type="project" value="InterPro"/>
</dbReference>
<proteinExistence type="inferred from homology"/>
<feature type="binding site" evidence="8">
    <location>
        <position position="6"/>
    </location>
    <ligand>
        <name>Mg(2+)</name>
        <dbReference type="ChEBI" id="CHEBI:18420"/>
    </ligand>
</feature>
<dbReference type="InterPro" id="IPR029060">
    <property type="entry name" value="PIN-like_dom_sf"/>
</dbReference>
<dbReference type="InterPro" id="IPR050556">
    <property type="entry name" value="Type_II_TA_system_RNase"/>
</dbReference>
<dbReference type="EC" id="3.1.-.-" evidence="8"/>
<evidence type="ECO:0000313" key="11">
    <source>
        <dbReference type="Proteomes" id="UP000019140"/>
    </source>
</evidence>
<keyword evidence="5 8" id="KW-0378">Hydrolase</keyword>
<name>W4M5Y8_9BACT</name>
<gene>
    <name evidence="8" type="primary">vapC</name>
    <name evidence="10" type="ORF">ETSY2_25245</name>
</gene>
<evidence type="ECO:0000256" key="6">
    <source>
        <dbReference type="ARBA" id="ARBA00022842"/>
    </source>
</evidence>
<dbReference type="HOGENOM" id="CLU_118482_8_2_7"/>
<keyword evidence="11" id="KW-1185">Reference proteome</keyword>
<dbReference type="GO" id="GO:0090729">
    <property type="term" value="F:toxin activity"/>
    <property type="evidence" value="ECO:0007669"/>
    <property type="project" value="UniProtKB-KW"/>
</dbReference>
<keyword evidence="3 8" id="KW-0540">Nuclease</keyword>
<feature type="binding site" evidence="8">
    <location>
        <position position="104"/>
    </location>
    <ligand>
        <name>Mg(2+)</name>
        <dbReference type="ChEBI" id="CHEBI:18420"/>
    </ligand>
</feature>
<evidence type="ECO:0000259" key="9">
    <source>
        <dbReference type="Pfam" id="PF01850"/>
    </source>
</evidence>
<dbReference type="Proteomes" id="UP000019140">
    <property type="component" value="Unassembled WGS sequence"/>
</dbReference>
<reference evidence="10 11" key="1">
    <citation type="journal article" date="2014" name="Nature">
        <title>An environmental bacterial taxon with a large and distinct metabolic repertoire.</title>
        <authorList>
            <person name="Wilson M.C."/>
            <person name="Mori T."/>
            <person name="Ruckert C."/>
            <person name="Uria A.R."/>
            <person name="Helf M.J."/>
            <person name="Takada K."/>
            <person name="Gernert C."/>
            <person name="Steffens U.A."/>
            <person name="Heycke N."/>
            <person name="Schmitt S."/>
            <person name="Rinke C."/>
            <person name="Helfrich E.J."/>
            <person name="Brachmann A.O."/>
            <person name="Gurgui C."/>
            <person name="Wakimoto T."/>
            <person name="Kracht M."/>
            <person name="Crusemann M."/>
            <person name="Hentschel U."/>
            <person name="Abe I."/>
            <person name="Matsunaga S."/>
            <person name="Kalinowski J."/>
            <person name="Takeyama H."/>
            <person name="Piel J."/>
        </authorList>
    </citation>
    <scope>NUCLEOTIDE SEQUENCE [LARGE SCALE GENOMIC DNA]</scope>
    <source>
        <strain evidence="11">TSY2</strain>
    </source>
</reference>
<dbReference type="InterPro" id="IPR022907">
    <property type="entry name" value="VapC_family"/>
</dbReference>
<comment type="caution">
    <text evidence="10">The sequence shown here is derived from an EMBL/GenBank/DDBJ whole genome shotgun (WGS) entry which is preliminary data.</text>
</comment>
<dbReference type="CDD" id="cd18746">
    <property type="entry name" value="PIN_VapC4-5_FitB-like"/>
    <property type="match status" value="1"/>
</dbReference>
<dbReference type="Gene3D" id="3.40.50.1010">
    <property type="entry name" value="5'-nuclease"/>
    <property type="match status" value="1"/>
</dbReference>
<comment type="function">
    <text evidence="8">Toxic component of a toxin-antitoxin (TA) system. An RNase.</text>
</comment>
<dbReference type="EMBL" id="AZHX01001053">
    <property type="protein sequence ID" value="ETX05052.1"/>
    <property type="molecule type" value="Genomic_DNA"/>
</dbReference>
<dbReference type="PANTHER" id="PTHR33653:SF1">
    <property type="entry name" value="RIBONUCLEASE VAPC2"/>
    <property type="match status" value="1"/>
</dbReference>
<evidence type="ECO:0000256" key="5">
    <source>
        <dbReference type="ARBA" id="ARBA00022801"/>
    </source>
</evidence>
<evidence type="ECO:0000256" key="2">
    <source>
        <dbReference type="ARBA" id="ARBA00022649"/>
    </source>
</evidence>
<protein>
    <recommendedName>
        <fullName evidence="8">Ribonuclease VapC</fullName>
        <shortName evidence="8">RNase VapC</shortName>
        <ecNumber evidence="8">3.1.-.-</ecNumber>
    </recommendedName>
    <alternativeName>
        <fullName evidence="8">Toxin VapC</fullName>
    </alternativeName>
</protein>
<dbReference type="InterPro" id="IPR002716">
    <property type="entry name" value="PIN_dom"/>
</dbReference>
<evidence type="ECO:0000256" key="4">
    <source>
        <dbReference type="ARBA" id="ARBA00022723"/>
    </source>
</evidence>
<evidence type="ECO:0000256" key="7">
    <source>
        <dbReference type="ARBA" id="ARBA00038093"/>
    </source>
</evidence>
<keyword evidence="2 8" id="KW-1277">Toxin-antitoxin system</keyword>
<dbReference type="HAMAP" id="MF_00265">
    <property type="entry name" value="VapC_Nob1"/>
    <property type="match status" value="1"/>
</dbReference>
<dbReference type="AlphaFoldDB" id="W4M5Y8"/>
<evidence type="ECO:0000313" key="10">
    <source>
        <dbReference type="EMBL" id="ETX05052.1"/>
    </source>
</evidence>
<dbReference type="GO" id="GO:0000287">
    <property type="term" value="F:magnesium ion binding"/>
    <property type="evidence" value="ECO:0007669"/>
    <property type="project" value="UniProtKB-UniRule"/>
</dbReference>
<keyword evidence="8" id="KW-0800">Toxin</keyword>
<dbReference type="Pfam" id="PF01850">
    <property type="entry name" value="PIN"/>
    <property type="match status" value="1"/>
</dbReference>
<comment type="similarity">
    <text evidence="7 8">Belongs to the PINc/VapC protein family.</text>
</comment>
<keyword evidence="6 8" id="KW-0460">Magnesium</keyword>
<accession>W4M5Y8</accession>
<keyword evidence="4 8" id="KW-0479">Metal-binding</keyword>
<comment type="cofactor">
    <cofactor evidence="1 8">
        <name>Mg(2+)</name>
        <dbReference type="ChEBI" id="CHEBI:18420"/>
    </cofactor>
</comment>
<sequence length="140" mass="15593">MRSLLDTCVLSELRKPQVDAGVRQVVDEIPDDDLFVSVISIGEIAKGIALLDDSRRKRELHSWLQTLERDYAARILPVDRETAHIWGELTAATRKNGRIISASDGLIAATARRHGLHVMTRNVADFEPAGALLINPWTDE</sequence>
<dbReference type="PANTHER" id="PTHR33653">
    <property type="entry name" value="RIBONUCLEASE VAPC2"/>
    <property type="match status" value="1"/>
</dbReference>
<evidence type="ECO:0000256" key="8">
    <source>
        <dbReference type="HAMAP-Rule" id="MF_00265"/>
    </source>
</evidence>
<feature type="domain" description="PIN" evidence="9">
    <location>
        <begin position="4"/>
        <end position="122"/>
    </location>
</feature>
<dbReference type="GO" id="GO:0016787">
    <property type="term" value="F:hydrolase activity"/>
    <property type="evidence" value="ECO:0007669"/>
    <property type="project" value="UniProtKB-KW"/>
</dbReference>